<evidence type="ECO:0000256" key="1">
    <source>
        <dbReference type="SAM" id="MobiDB-lite"/>
    </source>
</evidence>
<dbReference type="PATRIC" id="fig|157838.3.peg.4188"/>
<evidence type="ECO:0000256" key="2">
    <source>
        <dbReference type="SAM" id="Phobius"/>
    </source>
</evidence>
<reference evidence="3 4" key="1">
    <citation type="submission" date="2015-09" db="EMBL/GenBank/DDBJ databases">
        <title>Genome sequencing project for genomic taxonomy and phylogenomics of Bacillus-like bacteria.</title>
        <authorList>
            <person name="Liu B."/>
            <person name="Wang J."/>
            <person name="Zhu Y."/>
            <person name="Liu G."/>
            <person name="Chen Q."/>
            <person name="Chen Z."/>
            <person name="Lan J."/>
            <person name="Che J."/>
            <person name="Ge C."/>
            <person name="Shi H."/>
            <person name="Pan Z."/>
            <person name="Liu X."/>
        </authorList>
    </citation>
    <scope>NUCLEOTIDE SEQUENCE [LARGE SCALE GENOMIC DNA]</scope>
    <source>
        <strain evidence="3 4">LMG 18435</strain>
    </source>
</reference>
<organism evidence="3 4">
    <name type="scientific">Heyndrickxia shackletonii</name>
    <dbReference type="NCBI Taxonomy" id="157838"/>
    <lineage>
        <taxon>Bacteria</taxon>
        <taxon>Bacillati</taxon>
        <taxon>Bacillota</taxon>
        <taxon>Bacilli</taxon>
        <taxon>Bacillales</taxon>
        <taxon>Bacillaceae</taxon>
        <taxon>Heyndrickxia</taxon>
    </lineage>
</organism>
<evidence type="ECO:0000313" key="3">
    <source>
        <dbReference type="EMBL" id="KQL51089.1"/>
    </source>
</evidence>
<keyword evidence="2" id="KW-0812">Transmembrane</keyword>
<evidence type="ECO:0000313" key="4">
    <source>
        <dbReference type="Proteomes" id="UP000051888"/>
    </source>
</evidence>
<protein>
    <submittedName>
        <fullName evidence="3">Hydroxymyristoyl-ACP dehydratase</fullName>
    </submittedName>
</protein>
<proteinExistence type="predicted"/>
<dbReference type="Proteomes" id="UP000051888">
    <property type="component" value="Unassembled WGS sequence"/>
</dbReference>
<keyword evidence="4" id="KW-1185">Reference proteome</keyword>
<comment type="caution">
    <text evidence="3">The sequence shown here is derived from an EMBL/GenBank/DDBJ whole genome shotgun (WGS) entry which is preliminary data.</text>
</comment>
<sequence length="90" mass="10355">MTEKEIQPKSESRSQYKKRKKIEERRTARREKIRVRLIPIWLRVVLVLVAIVISVLSGLIVGYGVIGDGNPFDALSKSTWTHIVDLVNKK</sequence>
<dbReference type="RefSeq" id="WP_055741388.1">
    <property type="nucleotide sequence ID" value="NZ_JAAIWL010000022.1"/>
</dbReference>
<keyword evidence="2" id="KW-1133">Transmembrane helix</keyword>
<dbReference type="EMBL" id="LJJC01000006">
    <property type="protein sequence ID" value="KQL51089.1"/>
    <property type="molecule type" value="Genomic_DNA"/>
</dbReference>
<dbReference type="STRING" id="157838.AN964_18945"/>
<feature type="transmembrane region" description="Helical" evidence="2">
    <location>
        <begin position="40"/>
        <end position="66"/>
    </location>
</feature>
<dbReference type="Pfam" id="PF11772">
    <property type="entry name" value="EpuA"/>
    <property type="match status" value="1"/>
</dbReference>
<feature type="region of interest" description="Disordered" evidence="1">
    <location>
        <begin position="1"/>
        <end position="23"/>
    </location>
</feature>
<keyword evidence="2" id="KW-0472">Membrane</keyword>
<feature type="compositionally biased region" description="Basic and acidic residues" evidence="1">
    <location>
        <begin position="1"/>
        <end position="14"/>
    </location>
</feature>
<dbReference type="InterPro" id="IPR024596">
    <property type="entry name" value="RNApol_su_b/EpuA"/>
</dbReference>
<dbReference type="AlphaFoldDB" id="A0A0Q3TBX4"/>
<dbReference type="OrthoDB" id="2300232at2"/>
<accession>A0A0Q3TBX4</accession>
<name>A0A0Q3TBX4_9BACI</name>
<gene>
    <name evidence="3" type="ORF">AN964_18945</name>
</gene>